<evidence type="ECO:0000256" key="15">
    <source>
        <dbReference type="RuleBase" id="RU004335"/>
    </source>
</evidence>
<dbReference type="Pfam" id="PF00332">
    <property type="entry name" value="Glyco_hydro_17"/>
    <property type="match status" value="1"/>
</dbReference>
<dbReference type="PROSITE" id="PS00587">
    <property type="entry name" value="GLYCOSYL_HYDROL_F17"/>
    <property type="match status" value="1"/>
</dbReference>
<dbReference type="InterPro" id="IPR000490">
    <property type="entry name" value="Glyco_hydro_17"/>
</dbReference>
<comment type="subcellular location">
    <subcellularLocation>
        <location evidence="2">Cell membrane</location>
        <topology evidence="2">Lipid-anchor</topology>
        <topology evidence="2">GPI-anchor</topology>
    </subcellularLocation>
</comment>
<dbReference type="FunFam" id="3.20.20.80:FF:000008">
    <property type="entry name" value="Glucan endo-1,3-beta-glucosidase 5"/>
    <property type="match status" value="1"/>
</dbReference>
<keyword evidence="20" id="KW-1185">Reference proteome</keyword>
<evidence type="ECO:0000256" key="6">
    <source>
        <dbReference type="ARBA" id="ARBA00022622"/>
    </source>
</evidence>
<comment type="catalytic activity">
    <reaction evidence="1">
        <text>Hydrolysis of (1-&gt;3)-beta-D-glucosidic linkages in (1-&gt;3)-beta-D-glucans.</text>
        <dbReference type="EC" id="3.2.1.39"/>
    </reaction>
</comment>
<evidence type="ECO:0000256" key="1">
    <source>
        <dbReference type="ARBA" id="ARBA00000382"/>
    </source>
</evidence>
<evidence type="ECO:0000256" key="10">
    <source>
        <dbReference type="ARBA" id="ARBA00023136"/>
    </source>
</evidence>
<keyword evidence="9" id="KW-0611">Plant defense</keyword>
<evidence type="ECO:0000256" key="14">
    <source>
        <dbReference type="ARBA" id="ARBA00023295"/>
    </source>
</evidence>
<dbReference type="GO" id="GO:0098552">
    <property type="term" value="C:side of membrane"/>
    <property type="evidence" value="ECO:0007669"/>
    <property type="project" value="UniProtKB-KW"/>
</dbReference>
<organism evidence="19 20">
    <name type="scientific">Aquilegia coerulea</name>
    <name type="common">Rocky mountain columbine</name>
    <dbReference type="NCBI Taxonomy" id="218851"/>
    <lineage>
        <taxon>Eukaryota</taxon>
        <taxon>Viridiplantae</taxon>
        <taxon>Streptophyta</taxon>
        <taxon>Embryophyta</taxon>
        <taxon>Tracheophyta</taxon>
        <taxon>Spermatophyta</taxon>
        <taxon>Magnoliopsida</taxon>
        <taxon>Ranunculales</taxon>
        <taxon>Ranunculaceae</taxon>
        <taxon>Thalictroideae</taxon>
        <taxon>Aquilegia</taxon>
    </lineage>
</organism>
<dbReference type="SUPFAM" id="SSF51445">
    <property type="entry name" value="(Trans)glycosidases"/>
    <property type="match status" value="1"/>
</dbReference>
<evidence type="ECO:0000256" key="17">
    <source>
        <dbReference type="SAM" id="SignalP"/>
    </source>
</evidence>
<reference evidence="19 20" key="1">
    <citation type="submission" date="2017-09" db="EMBL/GenBank/DDBJ databases">
        <title>WGS assembly of Aquilegia coerulea Goldsmith.</title>
        <authorList>
            <person name="Hodges S."/>
            <person name="Kramer E."/>
            <person name="Nordborg M."/>
            <person name="Tomkins J."/>
            <person name="Borevitz J."/>
            <person name="Derieg N."/>
            <person name="Yan J."/>
            <person name="Mihaltcheva S."/>
            <person name="Hayes R.D."/>
            <person name="Rokhsar D."/>
        </authorList>
    </citation>
    <scope>NUCLEOTIDE SEQUENCE [LARGE SCALE GENOMIC DNA]</scope>
    <source>
        <strain evidence="20">cv. Goldsmith</strain>
    </source>
</reference>
<proteinExistence type="inferred from homology"/>
<dbReference type="InterPro" id="IPR044965">
    <property type="entry name" value="Glyco_hydro_17_plant"/>
</dbReference>
<dbReference type="GO" id="GO:0006952">
    <property type="term" value="P:defense response"/>
    <property type="evidence" value="ECO:0007669"/>
    <property type="project" value="UniProtKB-KW"/>
</dbReference>
<dbReference type="GO" id="GO:0042973">
    <property type="term" value="F:glucan endo-1,3-beta-D-glucosidase activity"/>
    <property type="evidence" value="ECO:0007669"/>
    <property type="project" value="UniProtKB-EC"/>
</dbReference>
<dbReference type="GO" id="GO:0005886">
    <property type="term" value="C:plasma membrane"/>
    <property type="evidence" value="ECO:0007669"/>
    <property type="project" value="UniProtKB-SubCell"/>
</dbReference>
<dbReference type="EMBL" id="KZ305130">
    <property type="protein sequence ID" value="PIA25433.1"/>
    <property type="molecule type" value="Genomic_DNA"/>
</dbReference>
<evidence type="ECO:0000256" key="2">
    <source>
        <dbReference type="ARBA" id="ARBA00004609"/>
    </source>
</evidence>
<dbReference type="InterPro" id="IPR017853">
    <property type="entry name" value="GH"/>
</dbReference>
<keyword evidence="10" id="KW-0472">Membrane</keyword>
<dbReference type="PANTHER" id="PTHR32227">
    <property type="entry name" value="GLUCAN ENDO-1,3-BETA-GLUCOSIDASE BG1-RELATED-RELATED"/>
    <property type="match status" value="1"/>
</dbReference>
<comment type="similarity">
    <text evidence="3 15">Belongs to the glycosyl hydrolase 17 family.</text>
</comment>
<dbReference type="GO" id="GO:0005975">
    <property type="term" value="P:carbohydrate metabolic process"/>
    <property type="evidence" value="ECO:0007669"/>
    <property type="project" value="InterPro"/>
</dbReference>
<name>A0A2G5C2D0_AQUCA</name>
<dbReference type="FunCoup" id="A0A2G5C2D0">
    <property type="interactions" value="39"/>
</dbReference>
<keyword evidence="6" id="KW-0336">GPI-anchor</keyword>
<keyword evidence="8 16" id="KW-0378">Hydrolase</keyword>
<dbReference type="InParanoid" id="A0A2G5C2D0"/>
<feature type="signal peptide" evidence="17">
    <location>
        <begin position="1"/>
        <end position="23"/>
    </location>
</feature>
<evidence type="ECO:0000256" key="11">
    <source>
        <dbReference type="ARBA" id="ARBA00023157"/>
    </source>
</evidence>
<evidence type="ECO:0000256" key="13">
    <source>
        <dbReference type="ARBA" id="ARBA00023288"/>
    </source>
</evidence>
<evidence type="ECO:0000256" key="5">
    <source>
        <dbReference type="ARBA" id="ARBA00022475"/>
    </source>
</evidence>
<dbReference type="Pfam" id="PF07983">
    <property type="entry name" value="X8"/>
    <property type="match status" value="1"/>
</dbReference>
<dbReference type="Gene3D" id="3.20.20.80">
    <property type="entry name" value="Glycosidases"/>
    <property type="match status" value="1"/>
</dbReference>
<keyword evidence="14 16" id="KW-0326">Glycosidase</keyword>
<protein>
    <recommendedName>
        <fullName evidence="4">glucan endo-1,3-beta-D-glucosidase</fullName>
        <ecNumber evidence="4">3.2.1.39</ecNumber>
    </recommendedName>
</protein>
<evidence type="ECO:0000256" key="8">
    <source>
        <dbReference type="ARBA" id="ARBA00022801"/>
    </source>
</evidence>
<dbReference type="InterPro" id="IPR012946">
    <property type="entry name" value="X8"/>
</dbReference>
<feature type="chain" id="PRO_5013875454" description="glucan endo-1,3-beta-D-glucosidase" evidence="17">
    <location>
        <begin position="24"/>
        <end position="479"/>
    </location>
</feature>
<evidence type="ECO:0000256" key="3">
    <source>
        <dbReference type="ARBA" id="ARBA00008773"/>
    </source>
</evidence>
<keyword evidence="7 17" id="KW-0732">Signal</keyword>
<keyword evidence="12" id="KW-0325">Glycoprotein</keyword>
<evidence type="ECO:0000256" key="7">
    <source>
        <dbReference type="ARBA" id="ARBA00022729"/>
    </source>
</evidence>
<feature type="domain" description="X8" evidence="18">
    <location>
        <begin position="367"/>
        <end position="449"/>
    </location>
</feature>
<keyword evidence="11" id="KW-1015">Disulfide bond</keyword>
<evidence type="ECO:0000259" key="18">
    <source>
        <dbReference type="SMART" id="SM00768"/>
    </source>
</evidence>
<dbReference type="Proteomes" id="UP000230069">
    <property type="component" value="Unassembled WGS sequence"/>
</dbReference>
<sequence>MVRAEVLICAFCVVLVSTSIIEANESVGVNWGTMASHPIHPKIIVDMLKANGIKKVKLFDADGWTVKHLAGTGIETMIAIPNDMLSTFSKDYDNCKDWVKENVTKHMYNGGVDIKYVAVGNEPFLTTYNGTFVKDTLPALKNIQKALEDAGYGDQIKATVPLNADVYDSSNNKPSTGDWRSDIRSLMIEIVKFLHSKNAPFVVNIYPFLSLNLNKDFPLDFAFIDGGGKTTNDNGVQYNNVFDANYDTLVWALKKSGVSDIKIIVGEIGWPTDGADHASVDLAHRFYKGFMKKMANKKGTPLRPGHLDVFLFSLLDENTKSIAPGAFERHWGIFRYNGQPKFPIDLACTGQDKWPVPAQGIQYLPFKWCVFKDDKKDEMAKASENVNYACSIADCTPLGYSCEDLDKTGKISYAFNIYFQMQDQDVQACDFQGLAEITNNNASRNGCNFPIEIMSAGDRLKLVSVTNIVFLLFIVIALM</sequence>
<dbReference type="OrthoDB" id="408788at2759"/>
<dbReference type="SMART" id="SM00768">
    <property type="entry name" value="X8"/>
    <property type="match status" value="1"/>
</dbReference>
<accession>A0A2G5C2D0</accession>
<gene>
    <name evidence="19" type="ORF">AQUCO_11400009v1</name>
</gene>
<dbReference type="FunFam" id="1.20.58.1040:FF:000002">
    <property type="entry name" value="Glucan endo-1,3-beta-glucosidase 8"/>
    <property type="match status" value="1"/>
</dbReference>
<keyword evidence="5" id="KW-1003">Cell membrane</keyword>
<dbReference type="Gene3D" id="1.20.58.1040">
    <property type="match status" value="1"/>
</dbReference>
<dbReference type="EC" id="3.2.1.39" evidence="4"/>
<dbReference type="AlphaFoldDB" id="A0A2G5C2D0"/>
<evidence type="ECO:0000256" key="4">
    <source>
        <dbReference type="ARBA" id="ARBA00012780"/>
    </source>
</evidence>
<evidence type="ECO:0000256" key="16">
    <source>
        <dbReference type="RuleBase" id="RU004336"/>
    </source>
</evidence>
<evidence type="ECO:0000256" key="12">
    <source>
        <dbReference type="ARBA" id="ARBA00023180"/>
    </source>
</evidence>
<evidence type="ECO:0000313" key="19">
    <source>
        <dbReference type="EMBL" id="PIA25433.1"/>
    </source>
</evidence>
<evidence type="ECO:0000313" key="20">
    <source>
        <dbReference type="Proteomes" id="UP000230069"/>
    </source>
</evidence>
<keyword evidence="13" id="KW-0449">Lipoprotein</keyword>
<dbReference type="STRING" id="218851.A0A2G5C2D0"/>
<evidence type="ECO:0000256" key="9">
    <source>
        <dbReference type="ARBA" id="ARBA00022821"/>
    </source>
</evidence>